<keyword evidence="1" id="KW-0812">Transmembrane</keyword>
<dbReference type="Proteomes" id="UP001489004">
    <property type="component" value="Unassembled WGS sequence"/>
</dbReference>
<feature type="transmembrane region" description="Helical" evidence="1">
    <location>
        <begin position="77"/>
        <end position="93"/>
    </location>
</feature>
<evidence type="ECO:0000313" key="2">
    <source>
        <dbReference type="EMBL" id="KAK9806337.1"/>
    </source>
</evidence>
<evidence type="ECO:0000313" key="3">
    <source>
        <dbReference type="Proteomes" id="UP001489004"/>
    </source>
</evidence>
<dbReference type="EMBL" id="JALJOR010000014">
    <property type="protein sequence ID" value="KAK9806337.1"/>
    <property type="molecule type" value="Genomic_DNA"/>
</dbReference>
<dbReference type="AlphaFoldDB" id="A0AAW1PE14"/>
<proteinExistence type="predicted"/>
<keyword evidence="1" id="KW-1133">Transmembrane helix</keyword>
<keyword evidence="3" id="KW-1185">Reference proteome</keyword>
<protein>
    <submittedName>
        <fullName evidence="2">Uncharacterized protein</fullName>
    </submittedName>
</protein>
<reference evidence="2 3" key="1">
    <citation type="journal article" date="2024" name="Nat. Commun.">
        <title>Phylogenomics reveals the evolutionary origins of lichenization in chlorophyte algae.</title>
        <authorList>
            <person name="Puginier C."/>
            <person name="Libourel C."/>
            <person name="Otte J."/>
            <person name="Skaloud P."/>
            <person name="Haon M."/>
            <person name="Grisel S."/>
            <person name="Petersen M."/>
            <person name="Berrin J.G."/>
            <person name="Delaux P.M."/>
            <person name="Dal Grande F."/>
            <person name="Keller J."/>
        </authorList>
    </citation>
    <scope>NUCLEOTIDE SEQUENCE [LARGE SCALE GENOMIC DNA]</scope>
    <source>
        <strain evidence="2 3">SAG 2043</strain>
    </source>
</reference>
<name>A0AAW1PE14_9CHLO</name>
<keyword evidence="1" id="KW-0472">Membrane</keyword>
<sequence length="166" mass="17434">MATVPTMPAQTVRLGSFTLLGLGAVSWLISLAGVSAVTKVLGTSEPVGFFWWVVFANLFVYVLVGLTLAMNYHASRASVLALLAVVTALTMALTDSANSLRRGAFEKSRFDCLFAGFLLMSIVDGLLIFFVGHDAGGEHVAATTHTAHTVPATRPAVDKPTAPVAV</sequence>
<organism evidence="2 3">
    <name type="scientific">[Myrmecia] bisecta</name>
    <dbReference type="NCBI Taxonomy" id="41462"/>
    <lineage>
        <taxon>Eukaryota</taxon>
        <taxon>Viridiplantae</taxon>
        <taxon>Chlorophyta</taxon>
        <taxon>core chlorophytes</taxon>
        <taxon>Trebouxiophyceae</taxon>
        <taxon>Trebouxiales</taxon>
        <taxon>Trebouxiaceae</taxon>
        <taxon>Myrmecia</taxon>
    </lineage>
</organism>
<feature type="transmembrane region" description="Helical" evidence="1">
    <location>
        <begin position="12"/>
        <end position="37"/>
    </location>
</feature>
<gene>
    <name evidence="2" type="ORF">WJX72_010659</name>
</gene>
<comment type="caution">
    <text evidence="2">The sequence shown here is derived from an EMBL/GenBank/DDBJ whole genome shotgun (WGS) entry which is preliminary data.</text>
</comment>
<evidence type="ECO:0000256" key="1">
    <source>
        <dbReference type="SAM" id="Phobius"/>
    </source>
</evidence>
<feature type="transmembrane region" description="Helical" evidence="1">
    <location>
        <begin position="113"/>
        <end position="131"/>
    </location>
</feature>
<feature type="transmembrane region" description="Helical" evidence="1">
    <location>
        <begin position="49"/>
        <end position="70"/>
    </location>
</feature>
<accession>A0AAW1PE14</accession>